<dbReference type="Pfam" id="PF00520">
    <property type="entry name" value="Ion_trans"/>
    <property type="match status" value="1"/>
</dbReference>
<evidence type="ECO:0000256" key="4">
    <source>
        <dbReference type="ARBA" id="ARBA00022692"/>
    </source>
</evidence>
<evidence type="ECO:0000256" key="5">
    <source>
        <dbReference type="ARBA" id="ARBA00022826"/>
    </source>
</evidence>
<name>A0ABV1RV67_9BACT</name>
<dbReference type="PANTHER" id="PTHR11537:SF254">
    <property type="entry name" value="POTASSIUM VOLTAGE-GATED CHANNEL PROTEIN SHAB"/>
    <property type="match status" value="1"/>
</dbReference>
<evidence type="ECO:0000256" key="6">
    <source>
        <dbReference type="ARBA" id="ARBA00022958"/>
    </source>
</evidence>
<dbReference type="InterPro" id="IPR028325">
    <property type="entry name" value="VG_K_chnl"/>
</dbReference>
<feature type="transmembrane region" description="Helical" evidence="11">
    <location>
        <begin position="211"/>
        <end position="233"/>
    </location>
</feature>
<keyword evidence="10" id="KW-0407">Ion channel</keyword>
<dbReference type="PANTHER" id="PTHR11537">
    <property type="entry name" value="VOLTAGE-GATED POTASSIUM CHANNEL"/>
    <property type="match status" value="1"/>
</dbReference>
<feature type="transmembrane region" description="Helical" evidence="11">
    <location>
        <begin position="87"/>
        <end position="115"/>
    </location>
</feature>
<accession>A0ABV1RV67</accession>
<comment type="subcellular location">
    <subcellularLocation>
        <location evidence="1">Membrane</location>
        <topology evidence="1">Multi-pass membrane protein</topology>
    </subcellularLocation>
</comment>
<evidence type="ECO:0000313" key="13">
    <source>
        <dbReference type="EMBL" id="MER2998288.1"/>
    </source>
</evidence>
<evidence type="ECO:0000256" key="7">
    <source>
        <dbReference type="ARBA" id="ARBA00022989"/>
    </source>
</evidence>
<evidence type="ECO:0000256" key="10">
    <source>
        <dbReference type="ARBA" id="ARBA00023303"/>
    </source>
</evidence>
<keyword evidence="9 11" id="KW-0472">Membrane</keyword>
<keyword evidence="3" id="KW-0633">Potassium transport</keyword>
<reference evidence="13 14" key="1">
    <citation type="submission" date="2024-06" db="EMBL/GenBank/DDBJ databases">
        <title>Pontibacter populi HYL7-15.</title>
        <authorList>
            <person name="Kim M.K."/>
        </authorList>
    </citation>
    <scope>NUCLEOTIDE SEQUENCE [LARGE SCALE GENOMIC DNA]</scope>
    <source>
        <strain evidence="13 14">HYL7-15</strain>
    </source>
</reference>
<organism evidence="13 14">
    <name type="scientific">Pontibacter populi</name>
    <dbReference type="NCBI Taxonomy" id="890055"/>
    <lineage>
        <taxon>Bacteria</taxon>
        <taxon>Pseudomonadati</taxon>
        <taxon>Bacteroidota</taxon>
        <taxon>Cytophagia</taxon>
        <taxon>Cytophagales</taxon>
        <taxon>Hymenobacteraceae</taxon>
        <taxon>Pontibacter</taxon>
    </lineage>
</organism>
<feature type="transmembrane region" description="Helical" evidence="11">
    <location>
        <begin position="56"/>
        <end position="75"/>
    </location>
</feature>
<dbReference type="PRINTS" id="PR00169">
    <property type="entry name" value="KCHANNEL"/>
</dbReference>
<keyword evidence="6" id="KW-0630">Potassium</keyword>
<evidence type="ECO:0000256" key="9">
    <source>
        <dbReference type="ARBA" id="ARBA00023136"/>
    </source>
</evidence>
<proteinExistence type="predicted"/>
<protein>
    <submittedName>
        <fullName evidence="13">Ion transporter</fullName>
    </submittedName>
</protein>
<keyword evidence="5" id="KW-0631">Potassium channel</keyword>
<evidence type="ECO:0000256" key="1">
    <source>
        <dbReference type="ARBA" id="ARBA00004141"/>
    </source>
</evidence>
<dbReference type="InterPro" id="IPR005821">
    <property type="entry name" value="Ion_trans_dom"/>
</dbReference>
<feature type="transmembrane region" description="Helical" evidence="11">
    <location>
        <begin position="152"/>
        <end position="174"/>
    </location>
</feature>
<keyword evidence="4 11" id="KW-0812">Transmembrane</keyword>
<evidence type="ECO:0000256" key="11">
    <source>
        <dbReference type="SAM" id="Phobius"/>
    </source>
</evidence>
<keyword evidence="7 11" id="KW-1133">Transmembrane helix</keyword>
<evidence type="ECO:0000256" key="8">
    <source>
        <dbReference type="ARBA" id="ARBA00023065"/>
    </source>
</evidence>
<evidence type="ECO:0000259" key="12">
    <source>
        <dbReference type="Pfam" id="PF00520"/>
    </source>
</evidence>
<dbReference type="EMBL" id="JBEOKT010000010">
    <property type="protein sequence ID" value="MER2998288.1"/>
    <property type="molecule type" value="Genomic_DNA"/>
</dbReference>
<evidence type="ECO:0000256" key="2">
    <source>
        <dbReference type="ARBA" id="ARBA00022448"/>
    </source>
</evidence>
<dbReference type="SUPFAM" id="SSF81324">
    <property type="entry name" value="Voltage-gated potassium channels"/>
    <property type="match status" value="1"/>
</dbReference>
<feature type="transmembrane region" description="Helical" evidence="11">
    <location>
        <begin position="29"/>
        <end position="50"/>
    </location>
</feature>
<sequence>MKKRPISLRSKLYRIIFEAETTSGRLFDILLLVLILASVTVVALETVVYLRRSHLALFYKLEWAFTILFTIEYLLRIYSSPKPLKYIFSFFGLVDLISIIPTYISLFIVGAQYLLVVRVLRLLRIARIFKLTHFINEGQVLSRALKASLTKIFVFLGTVLLAVVIIGSLMYMVEGAASGFTSIPKSIYWTIVTLTTVGYGDIAPVTPLGQILASCVMILGYGIIAVPTGIVTVEMSKTDRSMTNTKVCPNCHKEGHVPNASFCYNCGWELNNHNL</sequence>
<dbReference type="Gene3D" id="1.10.287.70">
    <property type="match status" value="1"/>
</dbReference>
<keyword evidence="2" id="KW-0813">Transport</keyword>
<feature type="domain" description="Ion transport" evidence="12">
    <location>
        <begin position="25"/>
        <end position="238"/>
    </location>
</feature>
<keyword evidence="14" id="KW-1185">Reference proteome</keyword>
<comment type="caution">
    <text evidence="13">The sequence shown here is derived from an EMBL/GenBank/DDBJ whole genome shotgun (WGS) entry which is preliminary data.</text>
</comment>
<gene>
    <name evidence="13" type="ORF">ABS362_12090</name>
</gene>
<evidence type="ECO:0000256" key="3">
    <source>
        <dbReference type="ARBA" id="ARBA00022538"/>
    </source>
</evidence>
<keyword evidence="8" id="KW-0406">Ion transport</keyword>
<dbReference type="RefSeq" id="WP_350412738.1">
    <property type="nucleotide sequence ID" value="NZ_JBEOKT010000010.1"/>
</dbReference>
<evidence type="ECO:0000313" key="14">
    <source>
        <dbReference type="Proteomes" id="UP001476807"/>
    </source>
</evidence>
<dbReference type="Proteomes" id="UP001476807">
    <property type="component" value="Unassembled WGS sequence"/>
</dbReference>